<dbReference type="PROSITE" id="PS50126">
    <property type="entry name" value="S1"/>
    <property type="match status" value="1"/>
</dbReference>
<evidence type="ECO:0000259" key="1">
    <source>
        <dbReference type="PROSITE" id="PS50126"/>
    </source>
</evidence>
<dbReference type="SMART" id="SM00316">
    <property type="entry name" value="S1"/>
    <property type="match status" value="2"/>
</dbReference>
<dbReference type="PIRSF" id="PIRSF012524">
    <property type="entry name" value="YitL_S1"/>
    <property type="match status" value="1"/>
</dbReference>
<evidence type="ECO:0000313" key="2">
    <source>
        <dbReference type="EMBL" id="PJE78148.1"/>
    </source>
</evidence>
<dbReference type="InterPro" id="IPR039566">
    <property type="entry name" value="CvfB_S1_st"/>
</dbReference>
<dbReference type="Gene3D" id="1.10.10.10">
    <property type="entry name" value="Winged helix-like DNA-binding domain superfamily/Winged helix DNA-binding domain"/>
    <property type="match status" value="1"/>
</dbReference>
<reference evidence="2" key="1">
    <citation type="journal article" date="2017" name="Appl. Environ. Microbiol.">
        <title>Molecular characterization of an Endozoicomonas-like organism causing infection in king scallop Pecten maximus L.</title>
        <authorList>
            <person name="Cano I."/>
            <person name="van Aerle R."/>
            <person name="Ross S."/>
            <person name="Verner-Jeffreys D.W."/>
            <person name="Paley R.K."/>
            <person name="Rimmer G."/>
            <person name="Ryder D."/>
            <person name="Hooper P."/>
            <person name="Stone D."/>
            <person name="Feist S.W."/>
        </authorList>
    </citation>
    <scope>NUCLEOTIDE SEQUENCE</scope>
</reference>
<feature type="domain" description="S1 motif" evidence="1">
    <location>
        <begin position="150"/>
        <end position="210"/>
    </location>
</feature>
<dbReference type="PANTHER" id="PTHR37296">
    <property type="entry name" value="CONSERVED VIRULENCE FACTOR B"/>
    <property type="match status" value="1"/>
</dbReference>
<name>A0A2H9T4L4_9ZZZZ</name>
<organism evidence="2">
    <name type="scientific">invertebrate metagenome</name>
    <dbReference type="NCBI Taxonomy" id="1711999"/>
    <lineage>
        <taxon>unclassified sequences</taxon>
        <taxon>metagenomes</taxon>
        <taxon>organismal metagenomes</taxon>
    </lineage>
</organism>
<sequence>MTEKRVQIGKFNRLAVIREANFGVYLDGLQFDDIVLPKRFVPDNCQVGELLDVFVYLDSDDCLIATTLKPFAQVGEFAHLKVKEVNAVGAFMDWGLPKDLLCPFGVQKIKMAEGKSYIVCLYQDEYTRRIVASSKLNKFLSTDKPRYKSGESVSLLVSGRTDLGYTAIINNRHEGLIFENDIQSAIHIGDEINGFIKRVRSDGKIDLSLKKIGYDKDVMHQLEQAIMECLEKEKGFFPMNDRSSPELIKKNFNVSKRAFKMALGGLYKQRKIIIEKEGIRLLSSC</sequence>
<proteinExistence type="predicted"/>
<dbReference type="EMBL" id="NSIT01000250">
    <property type="protein sequence ID" value="PJE78148.1"/>
    <property type="molecule type" value="Genomic_DNA"/>
</dbReference>
<dbReference type="GO" id="GO:0003676">
    <property type="term" value="F:nucleic acid binding"/>
    <property type="evidence" value="ECO:0007669"/>
    <property type="project" value="InterPro"/>
</dbReference>
<dbReference type="PANTHER" id="PTHR37296:SF1">
    <property type="entry name" value="CONSERVED VIRULENCE FACTOR B"/>
    <property type="match status" value="1"/>
</dbReference>
<dbReference type="Pfam" id="PF17783">
    <property type="entry name" value="WHD_CvfB"/>
    <property type="match status" value="1"/>
</dbReference>
<accession>A0A2H9T4L4</accession>
<dbReference type="Gene3D" id="2.40.50.140">
    <property type="entry name" value="Nucleic acid-binding proteins"/>
    <property type="match status" value="2"/>
</dbReference>
<dbReference type="InterPro" id="IPR003029">
    <property type="entry name" value="S1_domain"/>
</dbReference>
<dbReference type="Pfam" id="PF13509">
    <property type="entry name" value="S1_2"/>
    <property type="match status" value="1"/>
</dbReference>
<dbReference type="InterPro" id="IPR036388">
    <property type="entry name" value="WH-like_DNA-bd_sf"/>
</dbReference>
<protein>
    <submittedName>
        <fullName evidence="2">Conserved virulence factor B</fullName>
    </submittedName>
</protein>
<dbReference type="InterPro" id="IPR012340">
    <property type="entry name" value="NA-bd_OB-fold"/>
</dbReference>
<dbReference type="InterPro" id="IPR014464">
    <property type="entry name" value="CvfB_fam"/>
</dbReference>
<comment type="caution">
    <text evidence="2">The sequence shown here is derived from an EMBL/GenBank/DDBJ whole genome shotgun (WGS) entry which is preliminary data.</text>
</comment>
<dbReference type="AlphaFoldDB" id="A0A2H9T4L4"/>
<dbReference type="InterPro" id="IPR040764">
    <property type="entry name" value="CvfB_WH"/>
</dbReference>
<gene>
    <name evidence="2" type="primary">cvfB</name>
    <name evidence="2" type="ORF">CI610_02924</name>
</gene>
<dbReference type="SUPFAM" id="SSF50249">
    <property type="entry name" value="Nucleic acid-binding proteins"/>
    <property type="match status" value="1"/>
</dbReference>